<keyword evidence="1" id="KW-1133">Transmembrane helix</keyword>
<dbReference type="NCBIfam" id="TIGR01478">
    <property type="entry name" value="STEVOR"/>
    <property type="match status" value="1"/>
</dbReference>
<feature type="transmembrane region" description="Helical" evidence="1">
    <location>
        <begin position="183"/>
        <end position="209"/>
    </location>
</feature>
<sequence length="299" mass="34082">MNIYYVKMLLFIFLINTLILSHYENFVNNYYNVSIIQNNVKRTTIKSRLLAQTQNHNPHYNNDPELKEMIDKLNEEAIKKYQQTHDPYKQLKEVVEKNVTKHVDGHAAEPMSTLEKELLETYEEVFGDKNRIMLKSGIYPNDDERSDNSSACRCTDINNIKLETRKGKDKYLVNLKERFKGGIGFCTVGSILLILMGFIAAGLATATYLKSCKAVSSSITILHLFFGGSLESVLKGVCTSGLTDIVGTVPPFAMTAFQPYGIAALVLLILIVVLIILYIWLYRRRKNSMKHECKKHLCK</sequence>
<keyword evidence="1" id="KW-0812">Transmembrane</keyword>
<keyword evidence="1" id="KW-0472">Membrane</keyword>
<evidence type="ECO:0000313" key="3">
    <source>
        <dbReference type="Proteomes" id="UP000030699"/>
    </source>
</evidence>
<reference evidence="2 3" key="2">
    <citation type="submission" date="2013-02" db="EMBL/GenBank/DDBJ databases">
        <title>The Genome Sequence of Plasmodium falciparum MaliPS096_E11.</title>
        <authorList>
            <consortium name="The Broad Institute Genome Sequencing Platform"/>
            <consortium name="The Broad Institute Genome Sequencing Center for Infectious Disease"/>
            <person name="Neafsey D."/>
            <person name="Cheeseman I."/>
            <person name="Volkman S."/>
            <person name="Adams J."/>
            <person name="Walker B."/>
            <person name="Young S.K."/>
            <person name="Zeng Q."/>
            <person name="Gargeya S."/>
            <person name="Fitzgerald M."/>
            <person name="Haas B."/>
            <person name="Abouelleil A."/>
            <person name="Alvarado L."/>
            <person name="Arachchi H.M."/>
            <person name="Berlin A.M."/>
            <person name="Chapman S.B."/>
            <person name="Dewar J."/>
            <person name="Goldberg J."/>
            <person name="Griggs A."/>
            <person name="Gujja S."/>
            <person name="Hansen M."/>
            <person name="Howarth C."/>
            <person name="Imamovic A."/>
            <person name="Larimer J."/>
            <person name="McCowan C."/>
            <person name="Murphy C."/>
            <person name="Neiman D."/>
            <person name="Pearson M."/>
            <person name="Priest M."/>
            <person name="Roberts A."/>
            <person name="Saif S."/>
            <person name="Shea T."/>
            <person name="Sisk P."/>
            <person name="Sykes S."/>
            <person name="Wortman J."/>
            <person name="Nusbaum C."/>
            <person name="Birren B."/>
        </authorList>
    </citation>
    <scope>NUCLEOTIDE SEQUENCE [LARGE SCALE GENOMIC DNA]</scope>
    <source>
        <strain evidence="2 3">MaliPS096_E11</strain>
    </source>
</reference>
<gene>
    <name evidence="2" type="ORF">PFMALIP_05816</name>
</gene>
<proteinExistence type="predicted"/>
<organism evidence="2 3">
    <name type="scientific">Plasmodium falciparum MaliPS096_E11</name>
    <dbReference type="NCBI Taxonomy" id="1036727"/>
    <lineage>
        <taxon>Eukaryota</taxon>
        <taxon>Sar</taxon>
        <taxon>Alveolata</taxon>
        <taxon>Apicomplexa</taxon>
        <taxon>Aconoidasida</taxon>
        <taxon>Haemosporida</taxon>
        <taxon>Plasmodiidae</taxon>
        <taxon>Plasmodium</taxon>
        <taxon>Plasmodium (Laverania)</taxon>
    </lineage>
</organism>
<dbReference type="EMBL" id="KI925737">
    <property type="protein sequence ID" value="ETW46119.1"/>
    <property type="molecule type" value="Genomic_DNA"/>
</dbReference>
<feature type="transmembrane region" description="Helical" evidence="1">
    <location>
        <begin position="260"/>
        <end position="281"/>
    </location>
</feature>
<evidence type="ECO:0000313" key="2">
    <source>
        <dbReference type="EMBL" id="ETW46119.1"/>
    </source>
</evidence>
<feature type="transmembrane region" description="Helical" evidence="1">
    <location>
        <begin position="6"/>
        <end position="23"/>
    </location>
</feature>
<evidence type="ECO:0000256" key="1">
    <source>
        <dbReference type="SAM" id="Phobius"/>
    </source>
</evidence>
<protein>
    <recommendedName>
        <fullName evidence="4">Surface antigen</fullName>
    </recommendedName>
</protein>
<name>A0A024WG20_PLAFA</name>
<dbReference type="InterPro" id="IPR006374">
    <property type="entry name" value="VSA_Stevor"/>
</dbReference>
<dbReference type="OrthoDB" id="377935at2759"/>
<dbReference type="Proteomes" id="UP000030699">
    <property type="component" value="Unassembled WGS sequence"/>
</dbReference>
<reference evidence="2 3" key="1">
    <citation type="submission" date="2013-02" db="EMBL/GenBank/DDBJ databases">
        <title>The Genome Annotation of Plasmodium falciparum MaliPS096_E11.</title>
        <authorList>
            <consortium name="The Broad Institute Genome Sequencing Platform"/>
            <consortium name="The Broad Institute Genome Sequencing Center for Infectious Disease"/>
            <person name="Neafsey D."/>
            <person name="Hoffman S."/>
            <person name="Volkman S."/>
            <person name="Rosenthal P."/>
            <person name="Walker B."/>
            <person name="Young S.K."/>
            <person name="Zeng Q."/>
            <person name="Gargeya S."/>
            <person name="Fitzgerald M."/>
            <person name="Haas B."/>
            <person name="Abouelleil A."/>
            <person name="Allen A.W."/>
            <person name="Alvarado L."/>
            <person name="Arachchi H.M."/>
            <person name="Berlin A.M."/>
            <person name="Chapman S.B."/>
            <person name="Gainer-Dewar J."/>
            <person name="Goldberg J."/>
            <person name="Griggs A."/>
            <person name="Gujja S."/>
            <person name="Hansen M."/>
            <person name="Howarth C."/>
            <person name="Imamovic A."/>
            <person name="Ireland A."/>
            <person name="Larimer J."/>
            <person name="McCowan C."/>
            <person name="Murphy C."/>
            <person name="Pearson M."/>
            <person name="Poon T.W."/>
            <person name="Priest M."/>
            <person name="Roberts A."/>
            <person name="Saif S."/>
            <person name="Shea T."/>
            <person name="Sisk P."/>
            <person name="Sykes S."/>
            <person name="Wortman J."/>
            <person name="Nusbaum C."/>
            <person name="Birren B."/>
        </authorList>
    </citation>
    <scope>NUCLEOTIDE SEQUENCE [LARGE SCALE GENOMIC DNA]</scope>
    <source>
        <strain evidence="2 3">MaliPS096_E11</strain>
    </source>
</reference>
<dbReference type="Pfam" id="PF17410">
    <property type="entry name" value="Stevor"/>
    <property type="match status" value="1"/>
</dbReference>
<dbReference type="AlphaFoldDB" id="A0A024WG20"/>
<evidence type="ECO:0008006" key="4">
    <source>
        <dbReference type="Google" id="ProtNLM"/>
    </source>
</evidence>
<accession>A0A024WG20</accession>